<evidence type="ECO:0000256" key="10">
    <source>
        <dbReference type="ARBA" id="ARBA00044246"/>
    </source>
</evidence>
<feature type="domain" description="Ubiquinol-cytochrome C reductase hinge" evidence="12">
    <location>
        <begin position="85"/>
        <end position="156"/>
    </location>
</feature>
<protein>
    <recommendedName>
        <fullName evidence="9">Cytochrome b-c1 complex subunit 6, mitochondrial</fullName>
    </recommendedName>
    <alternativeName>
        <fullName evidence="10">Complex III subunit 6</fullName>
    </alternativeName>
</protein>
<gene>
    <name evidence="13" type="ORF">QCA50_016015</name>
</gene>
<evidence type="ECO:0000313" key="13">
    <source>
        <dbReference type="EMBL" id="KAK7680962.1"/>
    </source>
</evidence>
<name>A0AAW0FLE8_9APHY</name>
<organism evidence="13 14">
    <name type="scientific">Cerrena zonata</name>
    <dbReference type="NCBI Taxonomy" id="2478898"/>
    <lineage>
        <taxon>Eukaryota</taxon>
        <taxon>Fungi</taxon>
        <taxon>Dikarya</taxon>
        <taxon>Basidiomycota</taxon>
        <taxon>Agaricomycotina</taxon>
        <taxon>Agaricomycetes</taxon>
        <taxon>Polyporales</taxon>
        <taxon>Cerrenaceae</taxon>
        <taxon>Cerrena</taxon>
    </lineage>
</organism>
<dbReference type="Pfam" id="PF02320">
    <property type="entry name" value="UCR_hinge"/>
    <property type="match status" value="1"/>
</dbReference>
<keyword evidence="8" id="KW-0472">Membrane</keyword>
<comment type="subcellular location">
    <subcellularLocation>
        <location evidence="1">Mitochondrion inner membrane</location>
        <topology evidence="1">Peripheral membrane protein</topology>
        <orientation evidence="1">Intermembrane side</orientation>
    </subcellularLocation>
</comment>
<reference evidence="13 14" key="1">
    <citation type="submission" date="2022-09" db="EMBL/GenBank/DDBJ databases">
        <authorList>
            <person name="Palmer J.M."/>
        </authorList>
    </citation>
    <scope>NUCLEOTIDE SEQUENCE [LARGE SCALE GENOMIC DNA]</scope>
    <source>
        <strain evidence="13 14">DSM 7382</strain>
    </source>
</reference>
<accession>A0AAW0FLE8</accession>
<feature type="region of interest" description="Disordered" evidence="11">
    <location>
        <begin position="1"/>
        <end position="93"/>
    </location>
</feature>
<keyword evidence="5" id="KW-0999">Mitochondrion inner membrane</keyword>
<dbReference type="EMBL" id="JASBNA010000045">
    <property type="protein sequence ID" value="KAK7680962.1"/>
    <property type="molecule type" value="Genomic_DNA"/>
</dbReference>
<evidence type="ECO:0000256" key="6">
    <source>
        <dbReference type="ARBA" id="ARBA00022982"/>
    </source>
</evidence>
<keyword evidence="3" id="KW-0813">Transport</keyword>
<evidence type="ECO:0000256" key="3">
    <source>
        <dbReference type="ARBA" id="ARBA00022448"/>
    </source>
</evidence>
<sequence>MSFFRDLIESTFPAVYAEEPEEEEQPQEEEEQPQEEESGEEESSEEEPKEEEESSEGGDEEDGDDEDEEDEDEDEDDEDEEEQPDPLDALREECVNSSACKSYNHHFQECVERVTKEMEEPDYDQKDYKEDCVEEFFHLQHCVNDCAAPRLFYKLR</sequence>
<evidence type="ECO:0000256" key="9">
    <source>
        <dbReference type="ARBA" id="ARBA00044155"/>
    </source>
</evidence>
<evidence type="ECO:0000256" key="7">
    <source>
        <dbReference type="ARBA" id="ARBA00023128"/>
    </source>
</evidence>
<evidence type="ECO:0000256" key="4">
    <source>
        <dbReference type="ARBA" id="ARBA00022660"/>
    </source>
</evidence>
<evidence type="ECO:0000256" key="2">
    <source>
        <dbReference type="ARBA" id="ARBA00006498"/>
    </source>
</evidence>
<evidence type="ECO:0000259" key="12">
    <source>
        <dbReference type="Pfam" id="PF02320"/>
    </source>
</evidence>
<proteinExistence type="inferred from homology"/>
<dbReference type="AlphaFoldDB" id="A0AAW0FLE8"/>
<comment type="caution">
    <text evidence="13">The sequence shown here is derived from an EMBL/GenBank/DDBJ whole genome shotgun (WGS) entry which is preliminary data.</text>
</comment>
<evidence type="ECO:0000256" key="8">
    <source>
        <dbReference type="ARBA" id="ARBA00023136"/>
    </source>
</evidence>
<evidence type="ECO:0000256" key="5">
    <source>
        <dbReference type="ARBA" id="ARBA00022792"/>
    </source>
</evidence>
<dbReference type="Gene3D" id="1.10.287.20">
    <property type="entry name" value="Ubiquinol-cytochrome C reductase hinge domain"/>
    <property type="match status" value="1"/>
</dbReference>
<evidence type="ECO:0000256" key="11">
    <source>
        <dbReference type="SAM" id="MobiDB-lite"/>
    </source>
</evidence>
<keyword evidence="7" id="KW-0496">Mitochondrion</keyword>
<keyword evidence="6" id="KW-0249">Electron transport</keyword>
<dbReference type="SUPFAM" id="SSF81531">
    <property type="entry name" value="Non-heme 11 kDa protein of cytochrome bc1 complex (Ubiquinol-cytochrome c reductase)"/>
    <property type="match status" value="1"/>
</dbReference>
<dbReference type="FunFam" id="1.10.287.20:FF:000003">
    <property type="entry name" value="Cytochrome b-c1 complex subunit 6"/>
    <property type="match status" value="1"/>
</dbReference>
<feature type="compositionally biased region" description="Acidic residues" evidence="11">
    <location>
        <begin position="18"/>
        <end position="85"/>
    </location>
</feature>
<evidence type="ECO:0000256" key="1">
    <source>
        <dbReference type="ARBA" id="ARBA00004137"/>
    </source>
</evidence>
<keyword evidence="14" id="KW-1185">Reference proteome</keyword>
<dbReference type="GO" id="GO:0005743">
    <property type="term" value="C:mitochondrial inner membrane"/>
    <property type="evidence" value="ECO:0007669"/>
    <property type="project" value="UniProtKB-SubCell"/>
</dbReference>
<evidence type="ECO:0000313" key="14">
    <source>
        <dbReference type="Proteomes" id="UP001385951"/>
    </source>
</evidence>
<dbReference type="Proteomes" id="UP001385951">
    <property type="component" value="Unassembled WGS sequence"/>
</dbReference>
<comment type="similarity">
    <text evidence="2">Belongs to the UQCRH/QCR6 family.</text>
</comment>
<keyword evidence="4" id="KW-0679">Respiratory chain</keyword>
<dbReference type="InterPro" id="IPR036811">
    <property type="entry name" value="Ubol_cytC_Rdtase_hinge_dom_sf"/>
</dbReference>
<dbReference type="InterPro" id="IPR023184">
    <property type="entry name" value="Ubol_cytC_Rdtase_hinge_dom"/>
</dbReference>